<evidence type="ECO:0000256" key="1">
    <source>
        <dbReference type="SAM" id="Coils"/>
    </source>
</evidence>
<accession>A0ABS6YGP6</accession>
<proteinExistence type="predicted"/>
<organism evidence="2 3">
    <name type="scientific">Streptomyces anatolicus</name>
    <dbReference type="NCBI Taxonomy" id="2675858"/>
    <lineage>
        <taxon>Bacteria</taxon>
        <taxon>Bacillati</taxon>
        <taxon>Actinomycetota</taxon>
        <taxon>Actinomycetes</taxon>
        <taxon>Kitasatosporales</taxon>
        <taxon>Streptomycetaceae</taxon>
        <taxon>Streptomyces</taxon>
    </lineage>
</organism>
<protein>
    <submittedName>
        <fullName evidence="2">DUF349 domain-containing protein</fullName>
    </submittedName>
</protein>
<feature type="coiled-coil region" evidence="1">
    <location>
        <begin position="90"/>
        <end position="128"/>
    </location>
</feature>
<feature type="coiled-coil region" evidence="1">
    <location>
        <begin position="189"/>
        <end position="216"/>
    </location>
</feature>
<reference evidence="2 3" key="1">
    <citation type="submission" date="2019-11" db="EMBL/GenBank/DDBJ databases">
        <authorList>
            <person name="Ay H."/>
        </authorList>
    </citation>
    <scope>NUCLEOTIDE SEQUENCE [LARGE SCALE GENOMIC DNA]</scope>
    <source>
        <strain evidence="2 3">BG9H</strain>
    </source>
</reference>
<gene>
    <name evidence="2" type="ORF">GKQ77_03245</name>
</gene>
<sequence>MSSDPWGRVDETGTVYVRTADGGERVVGSWQAGSPDEALAYFERKYDGLVVEIGLLERRVKTTDLSAKDALTAVDHLRQQVDEAHAVGDLDALSKRLDKLVETVEARREERKAQKAKQSDEARQAKEALVVEAEELAQSEQWRAAGERLRALVDIWKGLPRLDRKSDDELWHRFSHARSAFSKRRKAHFASLDAQREEARKAKEKLVAEAEALSSSTDWGPTAARYRELMTEWKAAGRAQREHEDDLWNRFRGAQDVFFAARSAVFAERDAEQGENLKLKEELADEAEKLVPVTDLKAARAAFRSINERWEAIGHVPRDARPKVEGRMQAVERALQESEEAEWRRTNPEARARAEGLTGQLQAAVDKLTEQIEKARAAGNTAKADKLQRELDGRQALLDQALKGLHEFGG</sequence>
<evidence type="ECO:0000313" key="3">
    <source>
        <dbReference type="Proteomes" id="UP001197114"/>
    </source>
</evidence>
<keyword evidence="1" id="KW-0175">Coiled coil</keyword>
<dbReference type="Pfam" id="PF03993">
    <property type="entry name" value="DUF349"/>
    <property type="match status" value="3"/>
</dbReference>
<dbReference type="InterPro" id="IPR007139">
    <property type="entry name" value="DUF349"/>
</dbReference>
<comment type="caution">
    <text evidence="2">The sequence shown here is derived from an EMBL/GenBank/DDBJ whole genome shotgun (WGS) entry which is preliminary data.</text>
</comment>
<feature type="coiled-coil region" evidence="1">
    <location>
        <begin position="358"/>
        <end position="385"/>
    </location>
</feature>
<dbReference type="EMBL" id="WMBF01000014">
    <property type="protein sequence ID" value="MBW5420586.1"/>
    <property type="molecule type" value="Genomic_DNA"/>
</dbReference>
<dbReference type="Proteomes" id="UP001197114">
    <property type="component" value="Unassembled WGS sequence"/>
</dbReference>
<dbReference type="RefSeq" id="WP_219687064.1">
    <property type="nucleotide sequence ID" value="NZ_WMBF01000014.1"/>
</dbReference>
<keyword evidence="3" id="KW-1185">Reference proteome</keyword>
<evidence type="ECO:0000313" key="2">
    <source>
        <dbReference type="EMBL" id="MBW5420586.1"/>
    </source>
</evidence>
<name>A0ABS6YGP6_9ACTN</name>